<dbReference type="EMBL" id="MNCJ02000316">
    <property type="protein sequence ID" value="KAF5821283.1"/>
    <property type="molecule type" value="Genomic_DNA"/>
</dbReference>
<evidence type="ECO:0000256" key="2">
    <source>
        <dbReference type="ARBA" id="ARBA00022737"/>
    </source>
</evidence>
<dbReference type="InterPro" id="IPR039647">
    <property type="entry name" value="EF_hand_pair_protein_CML-like"/>
</dbReference>
<organism evidence="7 8">
    <name type="scientific">Helianthus annuus</name>
    <name type="common">Common sunflower</name>
    <dbReference type="NCBI Taxonomy" id="4232"/>
    <lineage>
        <taxon>Eukaryota</taxon>
        <taxon>Viridiplantae</taxon>
        <taxon>Streptophyta</taxon>
        <taxon>Embryophyta</taxon>
        <taxon>Tracheophyta</taxon>
        <taxon>Spermatophyta</taxon>
        <taxon>Magnoliopsida</taxon>
        <taxon>eudicotyledons</taxon>
        <taxon>Gunneridae</taxon>
        <taxon>Pentapetalae</taxon>
        <taxon>asterids</taxon>
        <taxon>campanulids</taxon>
        <taxon>Asterales</taxon>
        <taxon>Asteraceae</taxon>
        <taxon>Asteroideae</taxon>
        <taxon>Heliantheae alliance</taxon>
        <taxon>Heliantheae</taxon>
        <taxon>Helianthus</taxon>
    </lineage>
</organism>
<dbReference type="PANTHER" id="PTHR10891">
    <property type="entry name" value="EF-HAND CALCIUM-BINDING DOMAIN CONTAINING PROTEIN"/>
    <property type="match status" value="1"/>
</dbReference>
<dbReference type="PROSITE" id="PS00018">
    <property type="entry name" value="EF_HAND_1"/>
    <property type="match status" value="4"/>
</dbReference>
<dbReference type="InterPro" id="IPR011992">
    <property type="entry name" value="EF-hand-dom_pair"/>
</dbReference>
<feature type="compositionally biased region" description="Low complexity" evidence="4">
    <location>
        <begin position="25"/>
        <end position="44"/>
    </location>
</feature>
<dbReference type="Gene3D" id="1.10.238.10">
    <property type="entry name" value="EF-hand"/>
    <property type="match status" value="2"/>
</dbReference>
<dbReference type="OrthoDB" id="26525at2759"/>
<dbReference type="Gramene" id="mRNA:HanXRQr2_Chr01g0012071">
    <property type="protein sequence ID" value="CDS:HanXRQr2_Chr01g0012071.1"/>
    <property type="gene ID" value="HanXRQr2_Chr01g0012071"/>
</dbReference>
<keyword evidence="2" id="KW-0677">Repeat</keyword>
<accession>A0A251VLN3</accession>
<evidence type="ECO:0000313" key="6">
    <source>
        <dbReference type="EMBL" id="KAF5821283.1"/>
    </source>
</evidence>
<keyword evidence="8" id="KW-1185">Reference proteome</keyword>
<evidence type="ECO:0000313" key="8">
    <source>
        <dbReference type="Proteomes" id="UP000215914"/>
    </source>
</evidence>
<dbReference type="InterPro" id="IPR018247">
    <property type="entry name" value="EF_Hand_1_Ca_BS"/>
</dbReference>
<dbReference type="PROSITE" id="PS50222">
    <property type="entry name" value="EF_HAND_2"/>
    <property type="match status" value="4"/>
</dbReference>
<feature type="compositionally biased region" description="Polar residues" evidence="4">
    <location>
        <begin position="45"/>
        <end position="54"/>
    </location>
</feature>
<proteinExistence type="predicted"/>
<feature type="domain" description="EF-hand" evidence="5">
    <location>
        <begin position="110"/>
        <end position="145"/>
    </location>
</feature>
<reference evidence="7" key="2">
    <citation type="submission" date="2017-02" db="EMBL/GenBank/DDBJ databases">
        <title>Sunflower complete genome.</title>
        <authorList>
            <person name="Langlade N."/>
            <person name="Munos S."/>
        </authorList>
    </citation>
    <scope>NUCLEOTIDE SEQUENCE [LARGE SCALE GENOMIC DNA]</scope>
    <source>
        <tissue evidence="7">Leaves</tissue>
    </source>
</reference>
<feature type="domain" description="EF-hand" evidence="5">
    <location>
        <begin position="76"/>
        <end position="107"/>
    </location>
</feature>
<evidence type="ECO:0000256" key="3">
    <source>
        <dbReference type="ARBA" id="ARBA00022837"/>
    </source>
</evidence>
<reference evidence="6" key="3">
    <citation type="submission" date="2020-06" db="EMBL/GenBank/DDBJ databases">
        <title>Helianthus annuus Genome sequencing and assembly Release 2.</title>
        <authorList>
            <person name="Gouzy J."/>
            <person name="Langlade N."/>
            <person name="Munos S."/>
        </authorList>
    </citation>
    <scope>NUCLEOTIDE SEQUENCE</scope>
    <source>
        <tissue evidence="6">Leaves</tissue>
    </source>
</reference>
<protein>
    <submittedName>
        <fullName evidence="6">EF-hand domain pair protein CML</fullName>
    </submittedName>
    <submittedName>
        <fullName evidence="7">Putative EF-hand domain pair</fullName>
    </submittedName>
</protein>
<evidence type="ECO:0000259" key="5">
    <source>
        <dbReference type="PROSITE" id="PS50222"/>
    </source>
</evidence>
<dbReference type="FunCoup" id="A0A251VLN3">
    <property type="interactions" value="309"/>
</dbReference>
<name>A0A251VLN3_HELAN</name>
<dbReference type="SUPFAM" id="SSF47473">
    <property type="entry name" value="EF-hand"/>
    <property type="match status" value="1"/>
</dbReference>
<dbReference type="FunFam" id="1.10.238.10:FF:000527">
    <property type="entry name" value="Calmodulin-3"/>
    <property type="match status" value="1"/>
</dbReference>
<evidence type="ECO:0000256" key="1">
    <source>
        <dbReference type="ARBA" id="ARBA00022723"/>
    </source>
</evidence>
<feature type="region of interest" description="Disordered" evidence="4">
    <location>
        <begin position="1"/>
        <end position="67"/>
    </location>
</feature>
<feature type="domain" description="EF-hand" evidence="5">
    <location>
        <begin position="146"/>
        <end position="181"/>
    </location>
</feature>
<gene>
    <name evidence="7" type="ORF">HannXRQ_Chr01g0008321</name>
    <name evidence="6" type="ORF">HanXRQr2_Chr01g0012071</name>
</gene>
<feature type="domain" description="EF-hand" evidence="5">
    <location>
        <begin position="183"/>
        <end position="216"/>
    </location>
</feature>
<dbReference type="EMBL" id="CM007890">
    <property type="protein sequence ID" value="OTG36505.1"/>
    <property type="molecule type" value="Genomic_DNA"/>
</dbReference>
<dbReference type="GO" id="GO:0005509">
    <property type="term" value="F:calcium ion binding"/>
    <property type="evidence" value="ECO:0000318"/>
    <property type="project" value="GO_Central"/>
</dbReference>
<dbReference type="InParanoid" id="A0A251VLN3"/>
<sequence>MKLTGKLIPRNLFKSTKKQPNDTVSTSSSFNSSITPSSPKSKSNGVTTPTSVLPTHSHDKSTSSDDLSFSGDVQYELLQAFRILDADNDGRITRSELKTLLSRIGGSEPVTDEELTVMINEIDADGDGSISFEEFGVISAAFGPPSCDDELRGAFEVFDADHDGLITAEELYEVFKLIGDGGCTLEECRRMISGVDKNGDGVVCFEDFVVMMEQQR</sequence>
<reference evidence="6 8" key="1">
    <citation type="journal article" date="2017" name="Nature">
        <title>The sunflower genome provides insights into oil metabolism, flowering and Asterid evolution.</title>
        <authorList>
            <person name="Badouin H."/>
            <person name="Gouzy J."/>
            <person name="Grassa C.J."/>
            <person name="Murat F."/>
            <person name="Staton S.E."/>
            <person name="Cottret L."/>
            <person name="Lelandais-Briere C."/>
            <person name="Owens G.L."/>
            <person name="Carrere S."/>
            <person name="Mayjonade B."/>
            <person name="Legrand L."/>
            <person name="Gill N."/>
            <person name="Kane N.C."/>
            <person name="Bowers J.E."/>
            <person name="Hubner S."/>
            <person name="Bellec A."/>
            <person name="Berard A."/>
            <person name="Berges H."/>
            <person name="Blanchet N."/>
            <person name="Boniface M.C."/>
            <person name="Brunel D."/>
            <person name="Catrice O."/>
            <person name="Chaidir N."/>
            <person name="Claudel C."/>
            <person name="Donnadieu C."/>
            <person name="Faraut T."/>
            <person name="Fievet G."/>
            <person name="Helmstetter N."/>
            <person name="King M."/>
            <person name="Knapp S.J."/>
            <person name="Lai Z."/>
            <person name="Le Paslier M.C."/>
            <person name="Lippi Y."/>
            <person name="Lorenzon L."/>
            <person name="Mandel J.R."/>
            <person name="Marage G."/>
            <person name="Marchand G."/>
            <person name="Marquand E."/>
            <person name="Bret-Mestries E."/>
            <person name="Morien E."/>
            <person name="Nambeesan S."/>
            <person name="Nguyen T."/>
            <person name="Pegot-Espagnet P."/>
            <person name="Pouilly N."/>
            <person name="Raftis F."/>
            <person name="Sallet E."/>
            <person name="Schiex T."/>
            <person name="Thomas J."/>
            <person name="Vandecasteele C."/>
            <person name="Vares D."/>
            <person name="Vear F."/>
            <person name="Vautrin S."/>
            <person name="Crespi M."/>
            <person name="Mangin B."/>
            <person name="Burke J.M."/>
            <person name="Salse J."/>
            <person name="Munos S."/>
            <person name="Vincourt P."/>
            <person name="Rieseberg L.H."/>
            <person name="Langlade N.B."/>
        </authorList>
    </citation>
    <scope>NUCLEOTIDE SEQUENCE [LARGE SCALE GENOMIC DNA]</scope>
    <source>
        <strain evidence="8">cv. SF193</strain>
        <tissue evidence="6">Leaves</tissue>
    </source>
</reference>
<dbReference type="SMART" id="SM00054">
    <property type="entry name" value="EFh"/>
    <property type="match status" value="4"/>
</dbReference>
<dbReference type="OMA" id="RMMMHGL"/>
<dbReference type="CDD" id="cd00051">
    <property type="entry name" value="EFh"/>
    <property type="match status" value="2"/>
</dbReference>
<keyword evidence="3" id="KW-0106">Calcium</keyword>
<keyword evidence="1" id="KW-0479">Metal-binding</keyword>
<evidence type="ECO:0000313" key="7">
    <source>
        <dbReference type="EMBL" id="OTG36505.1"/>
    </source>
</evidence>
<dbReference type="Pfam" id="PF13499">
    <property type="entry name" value="EF-hand_7"/>
    <property type="match status" value="2"/>
</dbReference>
<dbReference type="STRING" id="4232.A0A251VLN3"/>
<dbReference type="InterPro" id="IPR002048">
    <property type="entry name" value="EF_hand_dom"/>
</dbReference>
<dbReference type="Proteomes" id="UP000215914">
    <property type="component" value="Chromosome 1"/>
</dbReference>
<dbReference type="AlphaFoldDB" id="A0A251VLN3"/>
<evidence type="ECO:0000256" key="4">
    <source>
        <dbReference type="SAM" id="MobiDB-lite"/>
    </source>
</evidence>